<name>A0A2P5E4K2_PARAD</name>
<gene>
    <name evidence="2" type="ORF">PanWU01x14_000340</name>
</gene>
<comment type="caution">
    <text evidence="2">The sequence shown here is derived from an EMBL/GenBank/DDBJ whole genome shotgun (WGS) entry which is preliminary data.</text>
</comment>
<keyword evidence="3" id="KW-1185">Reference proteome</keyword>
<dbReference type="SUPFAM" id="SSF56112">
    <property type="entry name" value="Protein kinase-like (PK-like)"/>
    <property type="match status" value="1"/>
</dbReference>
<keyword evidence="2" id="KW-0808">Transferase</keyword>
<feature type="domain" description="Protein kinase" evidence="1">
    <location>
        <begin position="1"/>
        <end position="125"/>
    </location>
</feature>
<dbReference type="InterPro" id="IPR011009">
    <property type="entry name" value="Kinase-like_dom_sf"/>
</dbReference>
<dbReference type="EMBL" id="JXTB01000001">
    <property type="protein sequence ID" value="PON80478.1"/>
    <property type="molecule type" value="Genomic_DNA"/>
</dbReference>
<dbReference type="PANTHER" id="PTHR27006:SF562">
    <property type="entry name" value="REPEAT TRANSMEMBRANE PROTEIN KINASE, PUTATIVE-RELATED"/>
    <property type="match status" value="1"/>
</dbReference>
<sequence length="154" mass="16899">MVLCSGYMSPEYALDGFFSVKSDVFSFGVVLLEIISGKKSTGFYQSDQVLSLLGYAWKLWRENRALDLMDVALSETCNANEFLKCINVGLLCVQEDPDDRPTMSTVVFMLGSETATLPNPKQPAFVVRKSLSSTGSSSKALSINEFTATLEQGR</sequence>
<keyword evidence="2" id="KW-0418">Kinase</keyword>
<dbReference type="Pfam" id="PF07714">
    <property type="entry name" value="PK_Tyr_Ser-Thr"/>
    <property type="match status" value="1"/>
</dbReference>
<accession>A0A2P5E4K2</accession>
<evidence type="ECO:0000259" key="1">
    <source>
        <dbReference type="PROSITE" id="PS50011"/>
    </source>
</evidence>
<dbReference type="Gene3D" id="1.10.510.10">
    <property type="entry name" value="Transferase(Phosphotransferase) domain 1"/>
    <property type="match status" value="1"/>
</dbReference>
<dbReference type="Pfam" id="PF11883">
    <property type="entry name" value="DUF3403"/>
    <property type="match status" value="1"/>
</dbReference>
<dbReference type="FunFam" id="1.10.510.10:FF:001270">
    <property type="entry name" value="Uncharacterized protein"/>
    <property type="match status" value="1"/>
</dbReference>
<dbReference type="InterPro" id="IPR000719">
    <property type="entry name" value="Prot_kinase_dom"/>
</dbReference>
<dbReference type="GO" id="GO:0005524">
    <property type="term" value="F:ATP binding"/>
    <property type="evidence" value="ECO:0007669"/>
    <property type="project" value="InterPro"/>
</dbReference>
<dbReference type="OrthoDB" id="4062651at2759"/>
<dbReference type="PROSITE" id="PS50011">
    <property type="entry name" value="PROTEIN_KINASE_DOM"/>
    <property type="match status" value="1"/>
</dbReference>
<proteinExistence type="predicted"/>
<dbReference type="PANTHER" id="PTHR27006">
    <property type="entry name" value="PROMASTIGOTE SURFACE ANTIGEN PROTEIN PSA"/>
    <property type="match status" value="1"/>
</dbReference>
<evidence type="ECO:0000313" key="3">
    <source>
        <dbReference type="Proteomes" id="UP000237105"/>
    </source>
</evidence>
<dbReference type="InterPro" id="IPR001245">
    <property type="entry name" value="Ser-Thr/Tyr_kinase_cat_dom"/>
</dbReference>
<dbReference type="Proteomes" id="UP000237105">
    <property type="component" value="Unassembled WGS sequence"/>
</dbReference>
<evidence type="ECO:0000313" key="2">
    <source>
        <dbReference type="EMBL" id="PON80478.1"/>
    </source>
</evidence>
<dbReference type="GO" id="GO:0004674">
    <property type="term" value="F:protein serine/threonine kinase activity"/>
    <property type="evidence" value="ECO:0007669"/>
    <property type="project" value="InterPro"/>
</dbReference>
<protein>
    <submittedName>
        <fullName evidence="2">Tyrosine-protein kinase</fullName>
    </submittedName>
</protein>
<dbReference type="AlphaFoldDB" id="A0A2P5E4K2"/>
<reference evidence="3" key="1">
    <citation type="submission" date="2016-06" db="EMBL/GenBank/DDBJ databases">
        <title>Parallel loss of symbiosis genes in relatives of nitrogen-fixing non-legume Parasponia.</title>
        <authorList>
            <person name="Van Velzen R."/>
            <person name="Holmer R."/>
            <person name="Bu F."/>
            <person name="Rutten L."/>
            <person name="Van Zeijl A."/>
            <person name="Liu W."/>
            <person name="Santuari L."/>
            <person name="Cao Q."/>
            <person name="Sharma T."/>
            <person name="Shen D."/>
            <person name="Roswanjaya Y."/>
            <person name="Wardhani T."/>
            <person name="Kalhor M.S."/>
            <person name="Jansen J."/>
            <person name="Van den Hoogen J."/>
            <person name="Gungor B."/>
            <person name="Hartog M."/>
            <person name="Hontelez J."/>
            <person name="Verver J."/>
            <person name="Yang W.-C."/>
            <person name="Schijlen E."/>
            <person name="Repin R."/>
            <person name="Schilthuizen M."/>
            <person name="Schranz E."/>
            <person name="Heidstra R."/>
            <person name="Miyata K."/>
            <person name="Fedorova E."/>
            <person name="Kohlen W."/>
            <person name="Bisseling T."/>
            <person name="Smit S."/>
            <person name="Geurts R."/>
        </authorList>
    </citation>
    <scope>NUCLEOTIDE SEQUENCE [LARGE SCALE GENOMIC DNA]</scope>
    <source>
        <strain evidence="3">cv. WU1-14</strain>
    </source>
</reference>
<organism evidence="2 3">
    <name type="scientific">Parasponia andersonii</name>
    <name type="common">Sponia andersonii</name>
    <dbReference type="NCBI Taxonomy" id="3476"/>
    <lineage>
        <taxon>Eukaryota</taxon>
        <taxon>Viridiplantae</taxon>
        <taxon>Streptophyta</taxon>
        <taxon>Embryophyta</taxon>
        <taxon>Tracheophyta</taxon>
        <taxon>Spermatophyta</taxon>
        <taxon>Magnoliopsida</taxon>
        <taxon>eudicotyledons</taxon>
        <taxon>Gunneridae</taxon>
        <taxon>Pentapetalae</taxon>
        <taxon>rosids</taxon>
        <taxon>fabids</taxon>
        <taxon>Rosales</taxon>
        <taxon>Cannabaceae</taxon>
        <taxon>Parasponia</taxon>
    </lineage>
</organism>
<dbReference type="InterPro" id="IPR021820">
    <property type="entry name" value="S-locus_recpt_kinase_C"/>
</dbReference>